<keyword evidence="12 19" id="KW-0175">Coiled coil</keyword>
<evidence type="ECO:0000256" key="14">
    <source>
        <dbReference type="ARBA" id="ARBA00023242"/>
    </source>
</evidence>
<comment type="subcellular location">
    <subcellularLocation>
        <location evidence="3">Chromosome</location>
        <location evidence="3">Centromere</location>
        <location evidence="3">Kinetochore</location>
    </subcellularLocation>
    <subcellularLocation>
        <location evidence="2">Cytoplasm</location>
        <location evidence="2">Cytoskeleton</location>
        <location evidence="2">Spindle</location>
    </subcellularLocation>
    <subcellularLocation>
        <location evidence="1">Nucleus</location>
    </subcellularLocation>
</comment>
<organism evidence="21 22">
    <name type="scientific">Apophysomyces ossiformis</name>
    <dbReference type="NCBI Taxonomy" id="679940"/>
    <lineage>
        <taxon>Eukaryota</taxon>
        <taxon>Fungi</taxon>
        <taxon>Fungi incertae sedis</taxon>
        <taxon>Mucoromycota</taxon>
        <taxon>Mucoromycotina</taxon>
        <taxon>Mucoromycetes</taxon>
        <taxon>Mucorales</taxon>
        <taxon>Mucorineae</taxon>
        <taxon>Mucoraceae</taxon>
        <taxon>Apophysomyces</taxon>
    </lineage>
</organism>
<accession>A0A8H7ENU0</accession>
<sequence length="169" mass="19730">MAQDQDRWMAQNALRSTHDEAANYINASRSSMLLSNRRTTMLFRDHTQPPVENPNNSPEVNAQRRHELETVQNLNHAIEASIQHAEQATEKIKQLAQTVDQTDKLLDLWTQILSQTEHTKRLLEDPNWQGVDHDNMLAQKEEQVPKNENKEEVKGRLKNNTSLYKRQKR</sequence>
<dbReference type="GO" id="GO:0007059">
    <property type="term" value="P:chromosome segregation"/>
    <property type="evidence" value="ECO:0007669"/>
    <property type="project" value="UniProtKB-KW"/>
</dbReference>
<evidence type="ECO:0000313" key="21">
    <source>
        <dbReference type="EMBL" id="KAF7726343.1"/>
    </source>
</evidence>
<keyword evidence="16" id="KW-0137">Centromere</keyword>
<evidence type="ECO:0000256" key="13">
    <source>
        <dbReference type="ARBA" id="ARBA00023212"/>
    </source>
</evidence>
<comment type="similarity">
    <text evidence="4">Belongs to the DASH complex DUO1 family.</text>
</comment>
<keyword evidence="9" id="KW-0498">Mitosis</keyword>
<keyword evidence="6" id="KW-0963">Cytoplasm</keyword>
<evidence type="ECO:0000256" key="7">
    <source>
        <dbReference type="ARBA" id="ARBA00022618"/>
    </source>
</evidence>
<reference evidence="21" key="1">
    <citation type="submission" date="2020-01" db="EMBL/GenBank/DDBJ databases">
        <title>Genome Sequencing of Three Apophysomyces-Like Fungal Strains Confirms a Novel Fungal Genus in the Mucoromycota with divergent Burkholderia-like Endosymbiotic Bacteria.</title>
        <authorList>
            <person name="Stajich J.E."/>
            <person name="Macias A.M."/>
            <person name="Carter-House D."/>
            <person name="Lovett B."/>
            <person name="Kasson L.R."/>
            <person name="Berry K."/>
            <person name="Grigoriev I."/>
            <person name="Chang Y."/>
            <person name="Spatafora J."/>
            <person name="Kasson M.T."/>
        </authorList>
    </citation>
    <scope>NUCLEOTIDE SEQUENCE</scope>
    <source>
        <strain evidence="21">NRRL A-21654</strain>
    </source>
</reference>
<feature type="compositionally biased region" description="Polar residues" evidence="20">
    <location>
        <begin position="158"/>
        <end position="169"/>
    </location>
</feature>
<dbReference type="GO" id="GO:0051301">
    <property type="term" value="P:cell division"/>
    <property type="evidence" value="ECO:0007669"/>
    <property type="project" value="UniProtKB-KW"/>
</dbReference>
<evidence type="ECO:0000256" key="17">
    <source>
        <dbReference type="ARBA" id="ARBA00044152"/>
    </source>
</evidence>
<dbReference type="InterPro" id="IPR013960">
    <property type="entry name" value="DASH_Duo1"/>
</dbReference>
<dbReference type="Proteomes" id="UP000605846">
    <property type="component" value="Unassembled WGS sequence"/>
</dbReference>
<keyword evidence="22" id="KW-1185">Reference proteome</keyword>
<evidence type="ECO:0000256" key="20">
    <source>
        <dbReference type="SAM" id="MobiDB-lite"/>
    </source>
</evidence>
<keyword evidence="15" id="KW-0131">Cell cycle</keyword>
<dbReference type="AlphaFoldDB" id="A0A8H7ENU0"/>
<evidence type="ECO:0000256" key="12">
    <source>
        <dbReference type="ARBA" id="ARBA00023054"/>
    </source>
</evidence>
<evidence type="ECO:0000313" key="22">
    <source>
        <dbReference type="Proteomes" id="UP000605846"/>
    </source>
</evidence>
<keyword evidence="7" id="KW-0132">Cell division</keyword>
<dbReference type="GO" id="GO:0042729">
    <property type="term" value="C:DASH complex"/>
    <property type="evidence" value="ECO:0007669"/>
    <property type="project" value="InterPro"/>
</dbReference>
<dbReference type="GO" id="GO:0072686">
    <property type="term" value="C:mitotic spindle"/>
    <property type="evidence" value="ECO:0007669"/>
    <property type="project" value="InterPro"/>
</dbReference>
<evidence type="ECO:0000256" key="4">
    <source>
        <dbReference type="ARBA" id="ARBA00005366"/>
    </source>
</evidence>
<evidence type="ECO:0000256" key="18">
    <source>
        <dbReference type="ARBA" id="ARBA00044358"/>
    </source>
</evidence>
<keyword evidence="14" id="KW-0539">Nucleus</keyword>
<evidence type="ECO:0000256" key="8">
    <source>
        <dbReference type="ARBA" id="ARBA00022701"/>
    </source>
</evidence>
<evidence type="ECO:0000256" key="11">
    <source>
        <dbReference type="ARBA" id="ARBA00022838"/>
    </source>
</evidence>
<dbReference type="GO" id="GO:0000278">
    <property type="term" value="P:mitotic cell cycle"/>
    <property type="evidence" value="ECO:0007669"/>
    <property type="project" value="InterPro"/>
</dbReference>
<comment type="caution">
    <text evidence="21">The sequence shown here is derived from an EMBL/GenBank/DDBJ whole genome shotgun (WGS) entry which is preliminary data.</text>
</comment>
<evidence type="ECO:0000256" key="10">
    <source>
        <dbReference type="ARBA" id="ARBA00022829"/>
    </source>
</evidence>
<gene>
    <name evidence="21" type="ORF">EC973_008923</name>
</gene>
<keyword evidence="13" id="KW-0206">Cytoskeleton</keyword>
<feature type="compositionally biased region" description="Basic and acidic residues" evidence="20">
    <location>
        <begin position="131"/>
        <end position="155"/>
    </location>
</feature>
<evidence type="ECO:0000256" key="1">
    <source>
        <dbReference type="ARBA" id="ARBA00004123"/>
    </source>
</evidence>
<evidence type="ECO:0000256" key="15">
    <source>
        <dbReference type="ARBA" id="ARBA00023306"/>
    </source>
</evidence>
<feature type="region of interest" description="Disordered" evidence="20">
    <location>
        <begin position="127"/>
        <end position="169"/>
    </location>
</feature>
<dbReference type="Pfam" id="PF08651">
    <property type="entry name" value="DASH_Duo1"/>
    <property type="match status" value="1"/>
</dbReference>
<evidence type="ECO:0000256" key="2">
    <source>
        <dbReference type="ARBA" id="ARBA00004186"/>
    </source>
</evidence>
<name>A0A8H7ENU0_9FUNG</name>
<dbReference type="PANTHER" id="PTHR28216">
    <property type="entry name" value="DASH COMPLEX SUBUNIT DUO1"/>
    <property type="match status" value="1"/>
</dbReference>
<evidence type="ECO:0000256" key="3">
    <source>
        <dbReference type="ARBA" id="ARBA00004629"/>
    </source>
</evidence>
<feature type="coiled-coil region" evidence="19">
    <location>
        <begin position="68"/>
        <end position="105"/>
    </location>
</feature>
<evidence type="ECO:0000256" key="19">
    <source>
        <dbReference type="SAM" id="Coils"/>
    </source>
</evidence>
<evidence type="ECO:0000256" key="16">
    <source>
        <dbReference type="ARBA" id="ARBA00023328"/>
    </source>
</evidence>
<protein>
    <recommendedName>
        <fullName evidence="17">DASH complex subunit DUO1</fullName>
    </recommendedName>
    <alternativeName>
        <fullName evidence="18">Outer kinetochore protein DUO1</fullName>
    </alternativeName>
</protein>
<evidence type="ECO:0000256" key="6">
    <source>
        <dbReference type="ARBA" id="ARBA00022490"/>
    </source>
</evidence>
<keyword evidence="8" id="KW-0493">Microtubule</keyword>
<keyword evidence="11" id="KW-0995">Kinetochore</keyword>
<dbReference type="OrthoDB" id="5599235at2759"/>
<keyword evidence="5" id="KW-0158">Chromosome</keyword>
<evidence type="ECO:0000256" key="9">
    <source>
        <dbReference type="ARBA" id="ARBA00022776"/>
    </source>
</evidence>
<dbReference type="PANTHER" id="PTHR28216:SF1">
    <property type="entry name" value="DASH COMPLEX SUBUNIT DUO1"/>
    <property type="match status" value="1"/>
</dbReference>
<evidence type="ECO:0000256" key="5">
    <source>
        <dbReference type="ARBA" id="ARBA00022454"/>
    </source>
</evidence>
<proteinExistence type="inferred from homology"/>
<dbReference type="EMBL" id="JABAYA010000080">
    <property type="protein sequence ID" value="KAF7726343.1"/>
    <property type="molecule type" value="Genomic_DNA"/>
</dbReference>
<dbReference type="GO" id="GO:0005874">
    <property type="term" value="C:microtubule"/>
    <property type="evidence" value="ECO:0007669"/>
    <property type="project" value="UniProtKB-KW"/>
</dbReference>
<keyword evidence="10" id="KW-0159">Chromosome partition</keyword>